<proteinExistence type="predicted"/>
<dbReference type="AlphaFoldDB" id="A0A392P526"/>
<organism evidence="1 2">
    <name type="scientific">Trifolium medium</name>
    <dbReference type="NCBI Taxonomy" id="97028"/>
    <lineage>
        <taxon>Eukaryota</taxon>
        <taxon>Viridiplantae</taxon>
        <taxon>Streptophyta</taxon>
        <taxon>Embryophyta</taxon>
        <taxon>Tracheophyta</taxon>
        <taxon>Spermatophyta</taxon>
        <taxon>Magnoliopsida</taxon>
        <taxon>eudicotyledons</taxon>
        <taxon>Gunneridae</taxon>
        <taxon>Pentapetalae</taxon>
        <taxon>rosids</taxon>
        <taxon>fabids</taxon>
        <taxon>Fabales</taxon>
        <taxon>Fabaceae</taxon>
        <taxon>Papilionoideae</taxon>
        <taxon>50 kb inversion clade</taxon>
        <taxon>NPAAA clade</taxon>
        <taxon>Hologalegina</taxon>
        <taxon>IRL clade</taxon>
        <taxon>Trifolieae</taxon>
        <taxon>Trifolium</taxon>
    </lineage>
</organism>
<keyword evidence="1" id="KW-0808">Transferase</keyword>
<keyword evidence="1" id="KW-0328">Glycosyltransferase</keyword>
<reference evidence="1 2" key="1">
    <citation type="journal article" date="2018" name="Front. Plant Sci.">
        <title>Red Clover (Trifolium pratense) and Zigzag Clover (T. medium) - A Picture of Genomic Similarities and Differences.</title>
        <authorList>
            <person name="Dluhosova J."/>
            <person name="Istvanek J."/>
            <person name="Nedelnik J."/>
            <person name="Repkova J."/>
        </authorList>
    </citation>
    <scope>NUCLEOTIDE SEQUENCE [LARGE SCALE GENOMIC DNA]</scope>
    <source>
        <strain evidence="2">cv. 10/8</strain>
        <tissue evidence="1">Leaf</tissue>
    </source>
</reference>
<dbReference type="GO" id="GO:0016757">
    <property type="term" value="F:glycosyltransferase activity"/>
    <property type="evidence" value="ECO:0007669"/>
    <property type="project" value="UniProtKB-KW"/>
</dbReference>
<accession>A0A392P526</accession>
<dbReference type="Proteomes" id="UP000265520">
    <property type="component" value="Unassembled WGS sequence"/>
</dbReference>
<name>A0A392P526_9FABA</name>
<evidence type="ECO:0000313" key="1">
    <source>
        <dbReference type="EMBL" id="MCI07107.1"/>
    </source>
</evidence>
<sequence>EHPVINGFKCLFTEDGFSRMRINYGFPPILLVKEPKVYVHGNLENNAVVNKIWPGCP</sequence>
<feature type="non-terminal residue" evidence="1">
    <location>
        <position position="1"/>
    </location>
</feature>
<evidence type="ECO:0000313" key="2">
    <source>
        <dbReference type="Proteomes" id="UP000265520"/>
    </source>
</evidence>
<keyword evidence="2" id="KW-1185">Reference proteome</keyword>
<dbReference type="EMBL" id="LXQA010064216">
    <property type="protein sequence ID" value="MCI07107.1"/>
    <property type="molecule type" value="Genomic_DNA"/>
</dbReference>
<comment type="caution">
    <text evidence="1">The sequence shown here is derived from an EMBL/GenBank/DDBJ whole genome shotgun (WGS) entry which is preliminary data.</text>
</comment>
<protein>
    <submittedName>
        <fullName evidence="1">Dol-P-Man:Man(7)GlcNAc(2)-PP-Dol alpha-16-mannosyltransferase</fullName>
    </submittedName>
</protein>